<keyword evidence="6" id="KW-0597">Phosphoprotein</keyword>
<evidence type="ECO:0000256" key="2">
    <source>
        <dbReference type="ARBA" id="ARBA00012121"/>
    </source>
</evidence>
<proteinExistence type="inferred from homology"/>
<dbReference type="InterPro" id="IPR027417">
    <property type="entry name" value="P-loop_NTPase"/>
</dbReference>
<dbReference type="KEGG" id="psty:BFS30_22060"/>
<dbReference type="SUPFAM" id="SSF52540">
    <property type="entry name" value="P-loop containing nucleoside triphosphate hydrolases"/>
    <property type="match status" value="1"/>
</dbReference>
<dbReference type="AlphaFoldDB" id="A0A1D7QLQ5"/>
<dbReference type="EMBL" id="CP017141">
    <property type="protein sequence ID" value="AOM79604.1"/>
    <property type="molecule type" value="Genomic_DNA"/>
</dbReference>
<dbReference type="PANTHER" id="PTHR42700">
    <property type="entry name" value="SULFATE ADENYLYLTRANSFERASE"/>
    <property type="match status" value="1"/>
</dbReference>
<comment type="pathway">
    <text evidence="6 7">Sulfur metabolism; hydrogen sulfide biosynthesis; sulfite from sulfate: step 2/3.</text>
</comment>
<dbReference type="EC" id="2.7.1.25" evidence="2 6"/>
<dbReference type="InterPro" id="IPR002891">
    <property type="entry name" value="APS"/>
</dbReference>
<dbReference type="Pfam" id="PF01583">
    <property type="entry name" value="APS_kinase"/>
    <property type="match status" value="1"/>
</dbReference>
<sequence length="184" mass="20393">MMKSTPQKGMVIWILGLSGAGKSTISNLLEEQLQRENIFSIQLDGDELRAGLNKNLGFSMEDRAENIRRAAETARIMAAKGIIVICSFITPLNAHRAIAREILGEMYFEVFIDCPLSVCQERDVKGLYKMAGNNTLKNFTGISSAFEKPENADLVLLTEDQTPQRCCDHLYAAISPRLAGLQLI</sequence>
<gene>
    <name evidence="6" type="primary">cysC</name>
    <name evidence="9" type="ORF">BFS30_22060</name>
</gene>
<comment type="catalytic activity">
    <reaction evidence="1 6 7">
        <text>adenosine 5'-phosphosulfate + ATP = 3'-phosphoadenylyl sulfate + ADP + H(+)</text>
        <dbReference type="Rhea" id="RHEA:24152"/>
        <dbReference type="ChEBI" id="CHEBI:15378"/>
        <dbReference type="ChEBI" id="CHEBI:30616"/>
        <dbReference type="ChEBI" id="CHEBI:58243"/>
        <dbReference type="ChEBI" id="CHEBI:58339"/>
        <dbReference type="ChEBI" id="CHEBI:456216"/>
        <dbReference type="EC" id="2.7.1.25"/>
    </reaction>
</comment>
<dbReference type="Proteomes" id="UP000094313">
    <property type="component" value="Chromosome"/>
</dbReference>
<dbReference type="NCBIfam" id="TIGR00455">
    <property type="entry name" value="apsK"/>
    <property type="match status" value="1"/>
</dbReference>
<evidence type="ECO:0000256" key="7">
    <source>
        <dbReference type="RuleBase" id="RU004347"/>
    </source>
</evidence>
<comment type="function">
    <text evidence="6 7">Catalyzes the synthesis of activated sulfate.</text>
</comment>
<dbReference type="GO" id="GO:0005524">
    <property type="term" value="F:ATP binding"/>
    <property type="evidence" value="ECO:0007669"/>
    <property type="project" value="UniProtKB-UniRule"/>
</dbReference>
<keyword evidence="6 7" id="KW-0418">Kinase</keyword>
<evidence type="ECO:0000313" key="10">
    <source>
        <dbReference type="Proteomes" id="UP000094313"/>
    </source>
</evidence>
<dbReference type="Gene3D" id="3.40.50.300">
    <property type="entry name" value="P-loop containing nucleotide triphosphate hydrolases"/>
    <property type="match status" value="1"/>
</dbReference>
<accession>A0A1D7QLQ5</accession>
<evidence type="ECO:0000256" key="3">
    <source>
        <dbReference type="ARBA" id="ARBA00022679"/>
    </source>
</evidence>
<dbReference type="GO" id="GO:0070814">
    <property type="term" value="P:hydrogen sulfide biosynthetic process"/>
    <property type="evidence" value="ECO:0007669"/>
    <property type="project" value="UniProtKB-UniRule"/>
</dbReference>
<organism evidence="9 10">
    <name type="scientific">Pedobacter steynii</name>
    <dbReference type="NCBI Taxonomy" id="430522"/>
    <lineage>
        <taxon>Bacteria</taxon>
        <taxon>Pseudomonadati</taxon>
        <taxon>Bacteroidota</taxon>
        <taxon>Sphingobacteriia</taxon>
        <taxon>Sphingobacteriales</taxon>
        <taxon>Sphingobacteriaceae</taxon>
        <taxon>Pedobacter</taxon>
    </lineage>
</organism>
<evidence type="ECO:0000256" key="4">
    <source>
        <dbReference type="ARBA" id="ARBA00022741"/>
    </source>
</evidence>
<keyword evidence="3 6" id="KW-0808">Transferase</keyword>
<feature type="domain" description="APS kinase" evidence="8">
    <location>
        <begin position="8"/>
        <end position="156"/>
    </location>
</feature>
<dbReference type="GO" id="GO:0004020">
    <property type="term" value="F:adenylylsulfate kinase activity"/>
    <property type="evidence" value="ECO:0007669"/>
    <property type="project" value="UniProtKB-UniRule"/>
</dbReference>
<dbReference type="GO" id="GO:0004781">
    <property type="term" value="F:sulfate adenylyltransferase (ATP) activity"/>
    <property type="evidence" value="ECO:0007669"/>
    <property type="project" value="TreeGrafter"/>
</dbReference>
<dbReference type="HAMAP" id="MF_00065">
    <property type="entry name" value="Adenylyl_sulf_kinase"/>
    <property type="match status" value="1"/>
</dbReference>
<dbReference type="GO" id="GO:0005737">
    <property type="term" value="C:cytoplasm"/>
    <property type="evidence" value="ECO:0007669"/>
    <property type="project" value="TreeGrafter"/>
</dbReference>
<protein>
    <recommendedName>
        <fullName evidence="2 6">Adenylyl-sulfate kinase</fullName>
        <ecNumber evidence="2 6">2.7.1.25</ecNumber>
    </recommendedName>
    <alternativeName>
        <fullName evidence="6">APS kinase</fullName>
    </alternativeName>
    <alternativeName>
        <fullName evidence="6">ATP adenosine-5'-phosphosulfate 3'-phosphotransferase</fullName>
    </alternativeName>
    <alternativeName>
        <fullName evidence="6">Adenosine-5'-phosphosulfate kinase</fullName>
    </alternativeName>
</protein>
<dbReference type="GO" id="GO:0019379">
    <property type="term" value="P:sulfate assimilation, phosphoadenylyl sulfate reduction by phosphoadenylyl-sulfate reductase (thioredoxin)"/>
    <property type="evidence" value="ECO:0007669"/>
    <property type="project" value="TreeGrafter"/>
</dbReference>
<dbReference type="InterPro" id="IPR059117">
    <property type="entry name" value="APS_kinase_dom"/>
</dbReference>
<evidence type="ECO:0000313" key="9">
    <source>
        <dbReference type="EMBL" id="AOM79604.1"/>
    </source>
</evidence>
<feature type="binding site" evidence="6">
    <location>
        <begin position="16"/>
        <end position="23"/>
    </location>
    <ligand>
        <name>ATP</name>
        <dbReference type="ChEBI" id="CHEBI:30616"/>
    </ligand>
</feature>
<dbReference type="InterPro" id="IPR050512">
    <property type="entry name" value="Sulf_AdTrans/APS_kinase"/>
</dbReference>
<dbReference type="NCBIfam" id="NF003013">
    <property type="entry name" value="PRK03846.1"/>
    <property type="match status" value="1"/>
</dbReference>
<keyword evidence="4 6" id="KW-0547">Nucleotide-binding</keyword>
<keyword evidence="10" id="KW-1185">Reference proteome</keyword>
<dbReference type="CDD" id="cd02027">
    <property type="entry name" value="APSK"/>
    <property type="match status" value="1"/>
</dbReference>
<dbReference type="GO" id="GO:0010134">
    <property type="term" value="P:sulfate assimilation via adenylyl sulfate reduction"/>
    <property type="evidence" value="ECO:0007669"/>
    <property type="project" value="TreeGrafter"/>
</dbReference>
<comment type="similarity">
    <text evidence="6 7">Belongs to the APS kinase family.</text>
</comment>
<dbReference type="UniPathway" id="UPA00140">
    <property type="reaction ID" value="UER00205"/>
</dbReference>
<reference evidence="9 10" key="1">
    <citation type="submission" date="2016-08" db="EMBL/GenBank/DDBJ databases">
        <authorList>
            <person name="Seilhamer J.J."/>
        </authorList>
    </citation>
    <scope>NUCLEOTIDE SEQUENCE [LARGE SCALE GENOMIC DNA]</scope>
    <source>
        <strain evidence="9 10">DX4</strain>
    </source>
</reference>
<evidence type="ECO:0000259" key="8">
    <source>
        <dbReference type="Pfam" id="PF01583"/>
    </source>
</evidence>
<comment type="caution">
    <text evidence="6">Lacks conserved residue(s) required for the propagation of feature annotation.</text>
</comment>
<evidence type="ECO:0000256" key="6">
    <source>
        <dbReference type="HAMAP-Rule" id="MF_00065"/>
    </source>
</evidence>
<evidence type="ECO:0000256" key="1">
    <source>
        <dbReference type="ARBA" id="ARBA00001823"/>
    </source>
</evidence>
<evidence type="ECO:0000256" key="5">
    <source>
        <dbReference type="ARBA" id="ARBA00022840"/>
    </source>
</evidence>
<keyword evidence="5 6" id="KW-0067">ATP-binding</keyword>
<name>A0A1D7QLQ5_9SPHI</name>
<dbReference type="PANTHER" id="PTHR42700:SF1">
    <property type="entry name" value="SULFATE ADENYLYLTRANSFERASE"/>
    <property type="match status" value="1"/>
</dbReference>